<reference evidence="2" key="1">
    <citation type="submission" date="2013-11" db="EMBL/GenBank/DDBJ databases">
        <title>Genome sequence of the fusiform rust pathogen reveals effectors for host alternation and coevolution with pine.</title>
        <authorList>
            <consortium name="DOE Joint Genome Institute"/>
            <person name="Smith K."/>
            <person name="Pendleton A."/>
            <person name="Kubisiak T."/>
            <person name="Anderson C."/>
            <person name="Salamov A."/>
            <person name="Aerts A."/>
            <person name="Riley R."/>
            <person name="Clum A."/>
            <person name="Lindquist E."/>
            <person name="Ence D."/>
            <person name="Campbell M."/>
            <person name="Kronenberg Z."/>
            <person name="Feau N."/>
            <person name="Dhillon B."/>
            <person name="Hamelin R."/>
            <person name="Burleigh J."/>
            <person name="Smith J."/>
            <person name="Yandell M."/>
            <person name="Nelson C."/>
            <person name="Grigoriev I."/>
            <person name="Davis J."/>
        </authorList>
    </citation>
    <scope>NUCLEOTIDE SEQUENCE</scope>
    <source>
        <strain evidence="2">G11</strain>
    </source>
</reference>
<dbReference type="Proteomes" id="UP000886653">
    <property type="component" value="Unassembled WGS sequence"/>
</dbReference>
<comment type="caution">
    <text evidence="2">The sequence shown here is derived from an EMBL/GenBank/DDBJ whole genome shotgun (WGS) entry which is preliminary data.</text>
</comment>
<keyword evidence="1" id="KW-0812">Transmembrane</keyword>
<dbReference type="EMBL" id="MU167217">
    <property type="protein sequence ID" value="KAG0150763.1"/>
    <property type="molecule type" value="Genomic_DNA"/>
</dbReference>
<evidence type="ECO:0000256" key="1">
    <source>
        <dbReference type="SAM" id="Phobius"/>
    </source>
</evidence>
<evidence type="ECO:0000313" key="3">
    <source>
        <dbReference type="Proteomes" id="UP000886653"/>
    </source>
</evidence>
<organism evidence="2 3">
    <name type="scientific">Cronartium quercuum f. sp. fusiforme G11</name>
    <dbReference type="NCBI Taxonomy" id="708437"/>
    <lineage>
        <taxon>Eukaryota</taxon>
        <taxon>Fungi</taxon>
        <taxon>Dikarya</taxon>
        <taxon>Basidiomycota</taxon>
        <taxon>Pucciniomycotina</taxon>
        <taxon>Pucciniomycetes</taxon>
        <taxon>Pucciniales</taxon>
        <taxon>Coleosporiaceae</taxon>
        <taxon>Cronartium</taxon>
    </lineage>
</organism>
<evidence type="ECO:0000313" key="2">
    <source>
        <dbReference type="EMBL" id="KAG0150763.1"/>
    </source>
</evidence>
<feature type="transmembrane region" description="Helical" evidence="1">
    <location>
        <begin position="13"/>
        <end position="31"/>
    </location>
</feature>
<name>A0A9P6NRA7_9BASI</name>
<keyword evidence="3" id="KW-1185">Reference proteome</keyword>
<proteinExistence type="predicted"/>
<sequence>MTMNPKSFNCYDQFSLVLASFSIGAVFLKIIKKGFTWYKIMRVSHDCPSAKFRTTSSSQR</sequence>
<gene>
    <name evidence="2" type="ORF">CROQUDRAFT_652009</name>
</gene>
<keyword evidence="1" id="KW-0472">Membrane</keyword>
<protein>
    <submittedName>
        <fullName evidence="2">Uncharacterized protein</fullName>
    </submittedName>
</protein>
<keyword evidence="1" id="KW-1133">Transmembrane helix</keyword>
<accession>A0A9P6NRA7</accession>
<dbReference type="AlphaFoldDB" id="A0A9P6NRA7"/>